<keyword evidence="12" id="KW-1185">Reference proteome</keyword>
<evidence type="ECO:0000256" key="4">
    <source>
        <dbReference type="ARBA" id="ARBA00022692"/>
    </source>
</evidence>
<accession>A0A1M5A0G8</accession>
<keyword evidence="4 7" id="KW-0812">Transmembrane</keyword>
<dbReference type="InterPro" id="IPR023996">
    <property type="entry name" value="TonB-dep_OMP_SusC/RagA"/>
</dbReference>
<dbReference type="SUPFAM" id="SSF56935">
    <property type="entry name" value="Porins"/>
    <property type="match status" value="1"/>
</dbReference>
<dbReference type="GO" id="GO:0009279">
    <property type="term" value="C:cell outer membrane"/>
    <property type="evidence" value="ECO:0007669"/>
    <property type="project" value="UniProtKB-SubCell"/>
</dbReference>
<dbReference type="InterPro" id="IPR023997">
    <property type="entry name" value="TonB-dep_OMP_SusC/RagA_CS"/>
</dbReference>
<keyword evidence="2 7" id="KW-0813">Transport</keyword>
<dbReference type="PROSITE" id="PS52016">
    <property type="entry name" value="TONB_DEPENDENT_REC_3"/>
    <property type="match status" value="1"/>
</dbReference>
<dbReference type="STRING" id="288992.SAMN04488522_102535"/>
<dbReference type="EMBL" id="FQUQ01000002">
    <property type="protein sequence ID" value="SHF23714.1"/>
    <property type="molecule type" value="Genomic_DNA"/>
</dbReference>
<evidence type="ECO:0000259" key="9">
    <source>
        <dbReference type="Pfam" id="PF07660"/>
    </source>
</evidence>
<evidence type="ECO:0000256" key="2">
    <source>
        <dbReference type="ARBA" id="ARBA00022448"/>
    </source>
</evidence>
<dbReference type="Gene3D" id="2.60.40.1120">
    <property type="entry name" value="Carboxypeptidase-like, regulatory domain"/>
    <property type="match status" value="1"/>
</dbReference>
<keyword evidence="8" id="KW-0732">Signal</keyword>
<evidence type="ECO:0000256" key="7">
    <source>
        <dbReference type="PROSITE-ProRule" id="PRU01360"/>
    </source>
</evidence>
<dbReference type="InterPro" id="IPR008969">
    <property type="entry name" value="CarboxyPept-like_regulatory"/>
</dbReference>
<evidence type="ECO:0000256" key="3">
    <source>
        <dbReference type="ARBA" id="ARBA00022452"/>
    </source>
</evidence>
<keyword evidence="3 7" id="KW-1134">Transmembrane beta strand</keyword>
<dbReference type="Pfam" id="PF13715">
    <property type="entry name" value="CarbopepD_reg_2"/>
    <property type="match status" value="1"/>
</dbReference>
<feature type="domain" description="TonB-dependent receptor plug" evidence="10">
    <location>
        <begin position="205"/>
        <end position="339"/>
    </location>
</feature>
<dbReference type="InterPro" id="IPR039426">
    <property type="entry name" value="TonB-dep_rcpt-like"/>
</dbReference>
<dbReference type="SUPFAM" id="SSF49464">
    <property type="entry name" value="Carboxypeptidase regulatory domain-like"/>
    <property type="match status" value="1"/>
</dbReference>
<evidence type="ECO:0000256" key="5">
    <source>
        <dbReference type="ARBA" id="ARBA00023136"/>
    </source>
</evidence>
<sequence length="1106" mass="121172">MKLITALLILGLAQVSAATFAQKITINKTNASIETVLEEIGRQSGYDVFVGVKTLKSAKPVNINVKNAAIDDVLKICLEGQQLDFSIENKIIVIKQKQLSILEKVVAVFSGKEIFGIVLDNENNLLSGATVTIKGYNRSTTTNAMGQFKLKDVPEDAILQISYMGYVTKEIKAADNLLGVKLELSTSKLDEVQVMAYGKTNRRLSTGNIVTISAKELEKQPVNNPLLALSGKVPGMIVTQTNGYAASPVKVEIRGRKAISPNFVSDPLYIIDGVPLSNMELSVGSNYNNGSAGVIQNGFSATGGQSPLFNLRTSNIESIEVLKDGDATAIYGSRGANGVILITTKKGKPGASTFSVNASQGLSYVKQRYSMLNTEQYLQLRREAFANDNITPTIANAPDLMLYDQTRYTDWQKKLWGNVGKKTDASMSLSGGDQQTQFLVSGDYGRSEEILSNGGNNQNAALSLSLNHSALEQKFKINANVLYTYSAVKTLTTPNAVTVAPNAPDIYATDGNLNYNAWGRSPDGIAYFPFGGLESSYFSNTHLVKTGMNLRYQMANNLSLSTNLGYTFTFNANRFYNPISGMDPLSNPTANAFSGGTNNSNWIIEPQLNYNVNLFGGEFSVLLGSSLQKDGTKASGVYGLNYATDDFLESIALAPFKLNYENIGHYKYAAVFGRLSYNLKDKYIININGRRDGSSRFGPGKQFGNFGSLGAAWVLSKENWIKDHLPSMISFLKLRGSYGLTGSDAVGDYKYLTQWANNQAGSLPLPNYNGVTPLVSLLAVNPDYRWQVAKKLEVAVNLGFWDDRVNLQISRYRERIGNQLTEYPTPLYSGFKSVVANWPALLENKGWEFALDIEAIRTDKIKWSWSFNGGRNTNILASYPGIELTPYASLFKVGQSLNSIYVLHYTGIDPQTGKYTFEDYNKDGGIFFDNTGMPGTGTDDRYVNIDTTPKFAGGFGTSFTYDKFSISALFEYRQQIGINPDYSVGSLLGSMNNQPADIFGNYWKKPGDHALYARPTTISGDPSTNRFFASDGQYRDASFLRMNNISFGYQFNEKLSKKMGAKSLNVYANAQNIFVLSKGKGLDPTIQNFGALPPAKAVVFGVQAEF</sequence>
<keyword evidence="6 7" id="KW-0998">Cell outer membrane</keyword>
<evidence type="ECO:0000256" key="6">
    <source>
        <dbReference type="ARBA" id="ARBA00023237"/>
    </source>
</evidence>
<dbReference type="InterPro" id="IPR012910">
    <property type="entry name" value="Plug_dom"/>
</dbReference>
<feature type="chain" id="PRO_5012928691" evidence="8">
    <location>
        <begin position="18"/>
        <end position="1106"/>
    </location>
</feature>
<evidence type="ECO:0000259" key="10">
    <source>
        <dbReference type="Pfam" id="PF07715"/>
    </source>
</evidence>
<dbReference type="Pfam" id="PF07715">
    <property type="entry name" value="Plug"/>
    <property type="match status" value="1"/>
</dbReference>
<evidence type="ECO:0000256" key="1">
    <source>
        <dbReference type="ARBA" id="ARBA00004571"/>
    </source>
</evidence>
<dbReference type="NCBIfam" id="TIGR04057">
    <property type="entry name" value="SusC_RagA_signa"/>
    <property type="match status" value="1"/>
</dbReference>
<dbReference type="InterPro" id="IPR037066">
    <property type="entry name" value="Plug_dom_sf"/>
</dbReference>
<reference evidence="12" key="1">
    <citation type="submission" date="2016-11" db="EMBL/GenBank/DDBJ databases">
        <authorList>
            <person name="Varghese N."/>
            <person name="Submissions S."/>
        </authorList>
    </citation>
    <scope>NUCLEOTIDE SEQUENCE [LARGE SCALE GENOMIC DNA]</scope>
    <source>
        <strain evidence="12">DSM 16990</strain>
    </source>
</reference>
<dbReference type="Gene3D" id="2.170.130.10">
    <property type="entry name" value="TonB-dependent receptor, plug domain"/>
    <property type="match status" value="1"/>
</dbReference>
<name>A0A1M5A0G8_9SPHI</name>
<proteinExistence type="inferred from homology"/>
<protein>
    <submittedName>
        <fullName evidence="11">TonB-linked outer membrane protein, SusC/RagA family</fullName>
    </submittedName>
</protein>
<dbReference type="Proteomes" id="UP000184287">
    <property type="component" value="Unassembled WGS sequence"/>
</dbReference>
<organism evidence="11 12">
    <name type="scientific">Pedobacter caeni</name>
    <dbReference type="NCBI Taxonomy" id="288992"/>
    <lineage>
        <taxon>Bacteria</taxon>
        <taxon>Pseudomonadati</taxon>
        <taxon>Bacteroidota</taxon>
        <taxon>Sphingobacteriia</taxon>
        <taxon>Sphingobacteriales</taxon>
        <taxon>Sphingobacteriaceae</taxon>
        <taxon>Pedobacter</taxon>
    </lineage>
</organism>
<gene>
    <name evidence="11" type="ORF">SAMN04488522_102535</name>
</gene>
<dbReference type="Gene3D" id="2.40.170.20">
    <property type="entry name" value="TonB-dependent receptor, beta-barrel domain"/>
    <property type="match status" value="1"/>
</dbReference>
<feature type="signal peptide" evidence="8">
    <location>
        <begin position="1"/>
        <end position="17"/>
    </location>
</feature>
<dbReference type="AlphaFoldDB" id="A0A1M5A0G8"/>
<dbReference type="Pfam" id="PF07660">
    <property type="entry name" value="STN"/>
    <property type="match status" value="1"/>
</dbReference>
<dbReference type="NCBIfam" id="TIGR04056">
    <property type="entry name" value="OMP_RagA_SusC"/>
    <property type="match status" value="1"/>
</dbReference>
<evidence type="ECO:0000256" key="8">
    <source>
        <dbReference type="SAM" id="SignalP"/>
    </source>
</evidence>
<dbReference type="RefSeq" id="WP_159441085.1">
    <property type="nucleotide sequence ID" value="NZ_FQUQ01000002.1"/>
</dbReference>
<dbReference type="InterPro" id="IPR036942">
    <property type="entry name" value="Beta-barrel_TonB_sf"/>
</dbReference>
<dbReference type="InterPro" id="IPR011662">
    <property type="entry name" value="Secretin/TonB_short_N"/>
</dbReference>
<keyword evidence="5 7" id="KW-0472">Membrane</keyword>
<feature type="domain" description="Secretin/TonB short N-terminal" evidence="9">
    <location>
        <begin position="53"/>
        <end position="97"/>
    </location>
</feature>
<comment type="similarity">
    <text evidence="7">Belongs to the TonB-dependent receptor family.</text>
</comment>
<evidence type="ECO:0000313" key="12">
    <source>
        <dbReference type="Proteomes" id="UP000184287"/>
    </source>
</evidence>
<dbReference type="OrthoDB" id="9768177at2"/>
<comment type="subcellular location">
    <subcellularLocation>
        <location evidence="1 7">Cell outer membrane</location>
        <topology evidence="1 7">Multi-pass membrane protein</topology>
    </subcellularLocation>
</comment>
<evidence type="ECO:0000313" key="11">
    <source>
        <dbReference type="EMBL" id="SHF23714.1"/>
    </source>
</evidence>